<accession>A0ABM8IX59</accession>
<name>A0ABM8IX59_9CREN</name>
<proteinExistence type="predicted"/>
<evidence type="ECO:0008006" key="3">
    <source>
        <dbReference type="Google" id="ProtNLM"/>
    </source>
</evidence>
<evidence type="ECO:0000313" key="1">
    <source>
        <dbReference type="EMBL" id="BES82120.1"/>
    </source>
</evidence>
<protein>
    <recommendedName>
        <fullName evidence="3">Archaeal Type IV pilin N-terminal domain-containing protein</fullName>
    </recommendedName>
</protein>
<reference evidence="1 2" key="1">
    <citation type="submission" date="2023-09" db="EMBL/GenBank/DDBJ databases">
        <title>Pyrofollis japonicus gen. nov. sp. nov., a novel member of the family Pyrodictiaceae isolated from the Iheya North hydrothermal field.</title>
        <authorList>
            <person name="Miyazaki U."/>
            <person name="Sanari M."/>
            <person name="Tame A."/>
            <person name="Kitajima M."/>
            <person name="Okamoto A."/>
            <person name="Sawayama S."/>
            <person name="Miyazaki J."/>
            <person name="Takai K."/>
            <person name="Nakagawa S."/>
        </authorList>
    </citation>
    <scope>NUCLEOTIDE SEQUENCE [LARGE SCALE GENOMIC DNA]</scope>
    <source>
        <strain evidence="1 2">AV2</strain>
    </source>
</reference>
<gene>
    <name evidence="1" type="ORF">PABY_16870</name>
</gene>
<dbReference type="EMBL" id="AP028907">
    <property type="protein sequence ID" value="BES82120.1"/>
    <property type="molecule type" value="Genomic_DNA"/>
</dbReference>
<organism evidence="1 2">
    <name type="scientific">Pyrodictium abyssi</name>
    <dbReference type="NCBI Taxonomy" id="54256"/>
    <lineage>
        <taxon>Archaea</taxon>
        <taxon>Thermoproteota</taxon>
        <taxon>Thermoprotei</taxon>
        <taxon>Desulfurococcales</taxon>
        <taxon>Pyrodictiaceae</taxon>
        <taxon>Pyrodictium</taxon>
    </lineage>
</organism>
<dbReference type="RefSeq" id="WP_338249130.1">
    <property type="nucleotide sequence ID" value="NZ_AP028907.1"/>
</dbReference>
<evidence type="ECO:0000313" key="2">
    <source>
        <dbReference type="Proteomes" id="UP001341135"/>
    </source>
</evidence>
<dbReference type="Proteomes" id="UP001341135">
    <property type="component" value="Chromosome"/>
</dbReference>
<dbReference type="GeneID" id="89289695"/>
<sequence length="131" mass="14182">MRALSPILSAVILLMATLAAGAIMYQYFIDTVETVADKPILYAYNAEYLSDLGVVYVTLDNSGSQKVDIVEAQIDCTNGTQYIPVSEVIDAGETKALRIQINATACGTPRVLVIKYNVGDKSFTTEPVRIS</sequence>
<keyword evidence="2" id="KW-1185">Reference proteome</keyword>